<proteinExistence type="predicted"/>
<dbReference type="AlphaFoldDB" id="A0A2P7B6I1"/>
<feature type="region of interest" description="Disordered" evidence="2">
    <location>
        <begin position="202"/>
        <end position="221"/>
    </location>
</feature>
<evidence type="ECO:0000313" key="5">
    <source>
        <dbReference type="Proteomes" id="UP000241764"/>
    </source>
</evidence>
<sequence>MSTYATSGDWRTNTRRKRCRVVGGFLVEHFGEQSISMATVSATSIRRFVLGKQGRRPATVAANGVIIGCYLRFRSMSGDRVNELKAAITRVAHWRLASLPEVLTDAEIDDLLSSFDQSFPSRLRAYAMVRCLIDLGLRSSEVVKVQLDDINWADGRSTLSAKSRRADALPLPLPPQRERRLRPIYTRSGPRHRTGPYWFAMLPPTTNRSRPRASNARCWPATEDVDGRGPVPTFSGTAWPVDFCAPARR</sequence>
<dbReference type="PROSITE" id="PS51898">
    <property type="entry name" value="TYR_RECOMBINASE"/>
    <property type="match status" value="1"/>
</dbReference>
<reference evidence="5" key="1">
    <citation type="submission" date="2017-11" db="EMBL/GenBank/DDBJ databases">
        <authorList>
            <person name="Kuznetsova I."/>
            <person name="Sazanova A."/>
            <person name="Chirak E."/>
            <person name="Safronova V."/>
            <person name="Willems A."/>
        </authorList>
    </citation>
    <scope>NUCLEOTIDE SEQUENCE [LARGE SCALE GENOMIC DNA]</scope>
    <source>
        <strain evidence="5">CCBAU 03422</strain>
    </source>
</reference>
<keyword evidence="1" id="KW-0233">DNA recombination</keyword>
<evidence type="ECO:0000256" key="1">
    <source>
        <dbReference type="ARBA" id="ARBA00023172"/>
    </source>
</evidence>
<dbReference type="InterPro" id="IPR011010">
    <property type="entry name" value="DNA_brk_join_enz"/>
</dbReference>
<dbReference type="GO" id="GO:0015074">
    <property type="term" value="P:DNA integration"/>
    <property type="evidence" value="ECO:0007669"/>
    <property type="project" value="InterPro"/>
</dbReference>
<dbReference type="Gene3D" id="1.10.443.10">
    <property type="entry name" value="Intergrase catalytic core"/>
    <property type="match status" value="1"/>
</dbReference>
<evidence type="ECO:0000259" key="3">
    <source>
        <dbReference type="PROSITE" id="PS51898"/>
    </source>
</evidence>
<dbReference type="EMBL" id="PGGM01000010">
    <property type="protein sequence ID" value="PSH62074.1"/>
    <property type="molecule type" value="Genomic_DNA"/>
</dbReference>
<dbReference type="InterPro" id="IPR013762">
    <property type="entry name" value="Integrase-like_cat_sf"/>
</dbReference>
<dbReference type="GO" id="GO:0006310">
    <property type="term" value="P:DNA recombination"/>
    <property type="evidence" value="ECO:0007669"/>
    <property type="project" value="UniProtKB-KW"/>
</dbReference>
<keyword evidence="5" id="KW-1185">Reference proteome</keyword>
<evidence type="ECO:0000256" key="2">
    <source>
        <dbReference type="SAM" id="MobiDB-lite"/>
    </source>
</evidence>
<gene>
    <name evidence="4" type="ORF">CU103_19645</name>
</gene>
<feature type="domain" description="Tyr recombinase" evidence="3">
    <location>
        <begin position="98"/>
        <end position="249"/>
    </location>
</feature>
<dbReference type="InterPro" id="IPR002104">
    <property type="entry name" value="Integrase_catalytic"/>
</dbReference>
<organism evidence="4 5">
    <name type="scientific">Phyllobacterium sophorae</name>
    <dbReference type="NCBI Taxonomy" id="1520277"/>
    <lineage>
        <taxon>Bacteria</taxon>
        <taxon>Pseudomonadati</taxon>
        <taxon>Pseudomonadota</taxon>
        <taxon>Alphaproteobacteria</taxon>
        <taxon>Hyphomicrobiales</taxon>
        <taxon>Phyllobacteriaceae</taxon>
        <taxon>Phyllobacterium</taxon>
    </lineage>
</organism>
<evidence type="ECO:0000313" key="4">
    <source>
        <dbReference type="EMBL" id="PSH62074.1"/>
    </source>
</evidence>
<dbReference type="Pfam" id="PF00589">
    <property type="entry name" value="Phage_integrase"/>
    <property type="match status" value="1"/>
</dbReference>
<dbReference type="GO" id="GO:0003677">
    <property type="term" value="F:DNA binding"/>
    <property type="evidence" value="ECO:0007669"/>
    <property type="project" value="InterPro"/>
</dbReference>
<name>A0A2P7B6I1_9HYPH</name>
<protein>
    <recommendedName>
        <fullName evidence="3">Tyr recombinase domain-containing protein</fullName>
    </recommendedName>
</protein>
<accession>A0A2P7B6I1</accession>
<dbReference type="SUPFAM" id="SSF56349">
    <property type="entry name" value="DNA breaking-rejoining enzymes"/>
    <property type="match status" value="1"/>
</dbReference>
<dbReference type="OrthoDB" id="67979at2"/>
<dbReference type="Proteomes" id="UP000241764">
    <property type="component" value="Unassembled WGS sequence"/>
</dbReference>
<comment type="caution">
    <text evidence="4">The sequence shown here is derived from an EMBL/GenBank/DDBJ whole genome shotgun (WGS) entry which is preliminary data.</text>
</comment>